<reference evidence="2 3" key="1">
    <citation type="submission" date="2023-07" db="EMBL/GenBank/DDBJ databases">
        <title>Sorghum-associated microbial communities from plants grown in Nebraska, USA.</title>
        <authorList>
            <person name="Schachtman D."/>
        </authorList>
    </citation>
    <scope>NUCLEOTIDE SEQUENCE [LARGE SCALE GENOMIC DNA]</scope>
    <source>
        <strain evidence="2 3">DS1027</strain>
    </source>
</reference>
<keyword evidence="3" id="KW-1185">Reference proteome</keyword>
<organism evidence="2 3">
    <name type="scientific">Novosphingobium capsulatum</name>
    <dbReference type="NCBI Taxonomy" id="13688"/>
    <lineage>
        <taxon>Bacteria</taxon>
        <taxon>Pseudomonadati</taxon>
        <taxon>Pseudomonadota</taxon>
        <taxon>Alphaproteobacteria</taxon>
        <taxon>Sphingomonadales</taxon>
        <taxon>Sphingomonadaceae</taxon>
        <taxon>Novosphingobium</taxon>
    </lineage>
</organism>
<feature type="transmembrane region" description="Helical" evidence="1">
    <location>
        <begin position="313"/>
        <end position="332"/>
    </location>
</feature>
<name>A0ABU1MLN1_9SPHN</name>
<sequence>MTRPAQSATGGMPMELLLLGYLLSYLPSIMLTRYLATTSIVALGRPLTGLELLPGSLMLNLVMTYAFIWLSGWHRQANRLAIGRWSVPFPRRATFLSGLATSLVLFTVPLSLTFKGVSIPFIQLIMRGDILILAPLVDVLFGRRVRWWSWLALAMVAFALVIALTDRGGLRLPPLAVLTVVLYTLGYFLRLVVMTRVGKTGDPQTVRAYFVEEKIIALPMSLVALAAISTLGLGGQADELARGFIGIWRLGVIWPLVGMGVTLTAVSILSILILLDPRENSYCVPLERAASLIAGVVAALLLAWIWGMPVPRPAELAGAAILIAAIALLSLAPRLSARAAHGVMPARAMASPDKDH</sequence>
<feature type="transmembrane region" description="Helical" evidence="1">
    <location>
        <begin position="52"/>
        <end position="72"/>
    </location>
</feature>
<protein>
    <submittedName>
        <fullName evidence="2">Drug/metabolite transporter (DMT)-like permease</fullName>
    </submittedName>
</protein>
<accession>A0ABU1MLN1</accession>
<comment type="caution">
    <text evidence="2">The sequence shown here is derived from an EMBL/GenBank/DDBJ whole genome shotgun (WGS) entry which is preliminary data.</text>
</comment>
<feature type="transmembrane region" description="Helical" evidence="1">
    <location>
        <begin position="93"/>
        <end position="114"/>
    </location>
</feature>
<feature type="transmembrane region" description="Helical" evidence="1">
    <location>
        <begin position="215"/>
        <end position="233"/>
    </location>
</feature>
<feature type="transmembrane region" description="Helical" evidence="1">
    <location>
        <begin position="289"/>
        <end position="307"/>
    </location>
</feature>
<feature type="transmembrane region" description="Helical" evidence="1">
    <location>
        <begin position="12"/>
        <end position="32"/>
    </location>
</feature>
<feature type="transmembrane region" description="Helical" evidence="1">
    <location>
        <begin position="176"/>
        <end position="194"/>
    </location>
</feature>
<feature type="transmembrane region" description="Helical" evidence="1">
    <location>
        <begin position="253"/>
        <end position="277"/>
    </location>
</feature>
<evidence type="ECO:0000313" key="2">
    <source>
        <dbReference type="EMBL" id="MDR6511238.1"/>
    </source>
</evidence>
<evidence type="ECO:0000256" key="1">
    <source>
        <dbReference type="SAM" id="Phobius"/>
    </source>
</evidence>
<keyword evidence="1" id="KW-1133">Transmembrane helix</keyword>
<keyword evidence="1" id="KW-0472">Membrane</keyword>
<proteinExistence type="predicted"/>
<feature type="transmembrane region" description="Helical" evidence="1">
    <location>
        <begin position="147"/>
        <end position="164"/>
    </location>
</feature>
<feature type="transmembrane region" description="Helical" evidence="1">
    <location>
        <begin position="120"/>
        <end position="140"/>
    </location>
</feature>
<evidence type="ECO:0000313" key="3">
    <source>
        <dbReference type="Proteomes" id="UP001184150"/>
    </source>
</evidence>
<dbReference type="RefSeq" id="WP_309805173.1">
    <property type="nucleotide sequence ID" value="NZ_JAVDRD010000005.1"/>
</dbReference>
<keyword evidence="1" id="KW-0812">Transmembrane</keyword>
<dbReference type="Proteomes" id="UP001184150">
    <property type="component" value="Unassembled WGS sequence"/>
</dbReference>
<dbReference type="EMBL" id="JAVDRD010000005">
    <property type="protein sequence ID" value="MDR6511238.1"/>
    <property type="molecule type" value="Genomic_DNA"/>
</dbReference>
<gene>
    <name evidence="2" type="ORF">J2792_002110</name>
</gene>